<evidence type="ECO:0000256" key="1">
    <source>
        <dbReference type="ARBA" id="ARBA00004370"/>
    </source>
</evidence>
<dbReference type="InterPro" id="IPR029044">
    <property type="entry name" value="Nucleotide-diphossugar_trans"/>
</dbReference>
<comment type="similarity">
    <text evidence="5">Belongs to the KdsB family.</text>
</comment>
<comment type="catalytic activity">
    <reaction evidence="5">
        <text>3-deoxy-alpha-D-manno-oct-2-ulosonate + CTP = CMP-3-deoxy-beta-D-manno-octulosonate + diphosphate</text>
        <dbReference type="Rhea" id="RHEA:23448"/>
        <dbReference type="ChEBI" id="CHEBI:33019"/>
        <dbReference type="ChEBI" id="CHEBI:37563"/>
        <dbReference type="ChEBI" id="CHEBI:85986"/>
        <dbReference type="ChEBI" id="CHEBI:85987"/>
        <dbReference type="EC" id="2.7.7.38"/>
    </reaction>
</comment>
<evidence type="ECO:0000256" key="5">
    <source>
        <dbReference type="HAMAP-Rule" id="MF_00057"/>
    </source>
</evidence>
<evidence type="ECO:0000256" key="4">
    <source>
        <dbReference type="ARBA" id="ARBA00022985"/>
    </source>
</evidence>
<keyword evidence="2 5" id="KW-0808">Transferase</keyword>
<dbReference type="InterPro" id="IPR004528">
    <property type="entry name" value="KdsB"/>
</dbReference>
<evidence type="ECO:0000256" key="3">
    <source>
        <dbReference type="ARBA" id="ARBA00022695"/>
    </source>
</evidence>
<comment type="pathway">
    <text evidence="5">Nucleotide-sugar biosynthesis; CMP-3-deoxy-D-manno-octulosonate biosynthesis; CMP-3-deoxy-D-manno-octulosonate from 3-deoxy-D-manno-octulosonate and CTP: step 1/1.</text>
</comment>
<organism evidence="6 7">
    <name type="scientific">Elongatibacter sediminis</name>
    <dbReference type="NCBI Taxonomy" id="3119006"/>
    <lineage>
        <taxon>Bacteria</taxon>
        <taxon>Pseudomonadati</taxon>
        <taxon>Pseudomonadota</taxon>
        <taxon>Gammaproteobacteria</taxon>
        <taxon>Chromatiales</taxon>
        <taxon>Wenzhouxiangellaceae</taxon>
        <taxon>Elongatibacter</taxon>
    </lineage>
</organism>
<comment type="subcellular location">
    <subcellularLocation>
        <location evidence="5">Cytoplasm</location>
    </subcellularLocation>
    <subcellularLocation>
        <location evidence="1">Membrane</location>
    </subcellularLocation>
</comment>
<dbReference type="PANTHER" id="PTHR42866:SF2">
    <property type="entry name" value="3-DEOXY-MANNO-OCTULOSONATE CYTIDYLYLTRANSFERASE, MITOCHONDRIAL"/>
    <property type="match status" value="1"/>
</dbReference>
<keyword evidence="4 5" id="KW-0448">Lipopolysaccharide biosynthesis</keyword>
<gene>
    <name evidence="5 6" type="primary">kdsB</name>
    <name evidence="6" type="ORF">V3330_11710</name>
</gene>
<keyword evidence="7" id="KW-1185">Reference proteome</keyword>
<dbReference type="GO" id="GO:0005829">
    <property type="term" value="C:cytosol"/>
    <property type="evidence" value="ECO:0007669"/>
    <property type="project" value="TreeGrafter"/>
</dbReference>
<dbReference type="CDD" id="cd02517">
    <property type="entry name" value="CMP-KDO-Synthetase"/>
    <property type="match status" value="1"/>
</dbReference>
<comment type="function">
    <text evidence="5">Activates KDO (a required 8-carbon sugar) for incorporation into bacterial lipopolysaccharide in Gram-negative bacteria.</text>
</comment>
<dbReference type="PANTHER" id="PTHR42866">
    <property type="entry name" value="3-DEOXY-MANNO-OCTULOSONATE CYTIDYLYLTRANSFERASE"/>
    <property type="match status" value="1"/>
</dbReference>
<dbReference type="NCBIfam" id="TIGR00466">
    <property type="entry name" value="kdsB"/>
    <property type="match status" value="1"/>
</dbReference>
<sequence>MTARYHIVIPARMASERLPGKPLADIAGQPLVQHVYRRACAASAETVIIATDDERIASAAGVFGGEALMTSAAHQSGTDRIAECAALSGWPDDALVVNLQGDEPLMPPECLDQVAGLLADDSGASMASLWWPLQDEAEIADPNVVKVVTAADGSALFFSRSVLPFPRAWGDVSQALRAGQTWKRHVGLYAYRVGALREFAARPPSPLEIAERLEQLRVLESGGRIAMARACRPIPAGVDTEADLERVRGQLS</sequence>
<dbReference type="Proteomes" id="UP001359886">
    <property type="component" value="Unassembled WGS sequence"/>
</dbReference>
<protein>
    <recommendedName>
        <fullName evidence="5">3-deoxy-manno-octulosonate cytidylyltransferase</fullName>
        <ecNumber evidence="5">2.7.7.38</ecNumber>
    </recommendedName>
    <alternativeName>
        <fullName evidence="5">CMP-2-keto-3-deoxyoctulosonic acid synthase</fullName>
        <shortName evidence="5">CKS</shortName>
        <shortName evidence="5">CMP-KDO synthase</shortName>
    </alternativeName>
</protein>
<dbReference type="NCBIfam" id="NF003952">
    <property type="entry name" value="PRK05450.1-5"/>
    <property type="match status" value="1"/>
</dbReference>
<accession>A0AAW9RJN8</accession>
<dbReference type="EMBL" id="JAZHOG010000007">
    <property type="protein sequence ID" value="MEJ8568293.1"/>
    <property type="molecule type" value="Genomic_DNA"/>
</dbReference>
<dbReference type="HAMAP" id="MF_00057">
    <property type="entry name" value="KdsB"/>
    <property type="match status" value="1"/>
</dbReference>
<keyword evidence="5" id="KW-0963">Cytoplasm</keyword>
<dbReference type="NCBIfam" id="NF009905">
    <property type="entry name" value="PRK13368.1"/>
    <property type="match status" value="1"/>
</dbReference>
<evidence type="ECO:0000256" key="2">
    <source>
        <dbReference type="ARBA" id="ARBA00022679"/>
    </source>
</evidence>
<dbReference type="GO" id="GO:0016020">
    <property type="term" value="C:membrane"/>
    <property type="evidence" value="ECO:0007669"/>
    <property type="project" value="UniProtKB-SubCell"/>
</dbReference>
<proteinExistence type="inferred from homology"/>
<dbReference type="InterPro" id="IPR003329">
    <property type="entry name" value="Cytidylyl_trans"/>
</dbReference>
<dbReference type="AlphaFoldDB" id="A0AAW9RJN8"/>
<dbReference type="RefSeq" id="WP_354695614.1">
    <property type="nucleotide sequence ID" value="NZ_JAZHOG010000007.1"/>
</dbReference>
<dbReference type="GO" id="GO:0009103">
    <property type="term" value="P:lipopolysaccharide biosynthetic process"/>
    <property type="evidence" value="ECO:0007669"/>
    <property type="project" value="UniProtKB-UniRule"/>
</dbReference>
<reference evidence="6 7" key="1">
    <citation type="submission" date="2024-02" db="EMBL/GenBank/DDBJ databases">
        <title>A novel Wenzhouxiangellaceae bacterium, isolated from coastal sediments.</title>
        <authorList>
            <person name="Du Z.-J."/>
            <person name="Ye Y.-Q."/>
            <person name="Zhang X.-Y."/>
        </authorList>
    </citation>
    <scope>NUCLEOTIDE SEQUENCE [LARGE SCALE GENOMIC DNA]</scope>
    <source>
        <strain evidence="6 7">CH-27</strain>
    </source>
</reference>
<evidence type="ECO:0000313" key="6">
    <source>
        <dbReference type="EMBL" id="MEJ8568293.1"/>
    </source>
</evidence>
<dbReference type="Pfam" id="PF02348">
    <property type="entry name" value="CTP_transf_3"/>
    <property type="match status" value="1"/>
</dbReference>
<keyword evidence="3 5" id="KW-0548">Nucleotidyltransferase</keyword>
<dbReference type="FunFam" id="3.90.550.10:FF:000011">
    <property type="entry name" value="3-deoxy-manno-octulosonate cytidylyltransferase"/>
    <property type="match status" value="1"/>
</dbReference>
<dbReference type="Gene3D" id="3.90.550.10">
    <property type="entry name" value="Spore Coat Polysaccharide Biosynthesis Protein SpsA, Chain A"/>
    <property type="match status" value="1"/>
</dbReference>
<comment type="caution">
    <text evidence="6">The sequence shown here is derived from an EMBL/GenBank/DDBJ whole genome shotgun (WGS) entry which is preliminary data.</text>
</comment>
<dbReference type="EC" id="2.7.7.38" evidence="5"/>
<dbReference type="GO" id="GO:0008690">
    <property type="term" value="F:3-deoxy-manno-octulosonate cytidylyltransferase activity"/>
    <property type="evidence" value="ECO:0007669"/>
    <property type="project" value="UniProtKB-UniRule"/>
</dbReference>
<dbReference type="GO" id="GO:0033468">
    <property type="term" value="P:CMP-keto-3-deoxy-D-manno-octulosonic acid biosynthetic process"/>
    <property type="evidence" value="ECO:0007669"/>
    <property type="project" value="UniProtKB-UniRule"/>
</dbReference>
<name>A0AAW9RJN8_9GAMM</name>
<dbReference type="SUPFAM" id="SSF53448">
    <property type="entry name" value="Nucleotide-diphospho-sugar transferases"/>
    <property type="match status" value="1"/>
</dbReference>
<evidence type="ECO:0000313" key="7">
    <source>
        <dbReference type="Proteomes" id="UP001359886"/>
    </source>
</evidence>